<dbReference type="EMBL" id="HBIR01039917">
    <property type="protein sequence ID" value="CAE0572013.1"/>
    <property type="molecule type" value="Transcribed_RNA"/>
</dbReference>
<sequence length="556" mass="57415">MATGDERGVVRIWACDHPDQRMKKEEPYYMLGGKVLDLAWNGESNRLAVVGEGQPPAKVIMWDSGNSVGDMSGHTKKVNAVAFRQSRPFRIATAGEDKMVRFYEGPPFKASKERPMLTSKEGDLTTHTNFANTVRYSPDDSKVLSASNDMTVALFDGKDGAPLKAAKVHAGTIYAAEWSPDGKCIATASGDKSVKILDDGLATMKEVNLCAGAKPDAGDMQVGCVWATAGVVSYSLGSDLSIIDPESGAVTATQVGHNQSVSALLWAKGRLISGSFATWGEGSGSKLWGVVRTWDLSTGLASSFAGEGHTNRVLSLGLFDDGTILSCGLDNCLIASTLSPQPQHGAAKVQLDACPVSMGVGGKLAAVVTTASTLLLVTRDKLGTAPSSIPLSFEPACVAVAPDGGAVAVGGADNKVRLLTAAGGEEKVLDKHIAAISCLAYAPGSKRLASGCANKEIVIWDVAAGTPLSWGLQGFHPTRITCLTFSAAGVLASGGVDGSIIVWGDLPAGPFKPPPKHKLHGSTTHAGGVSALAFVGDGAVLASAGLDACIKTWTVA</sequence>
<dbReference type="InterPro" id="IPR001680">
    <property type="entry name" value="WD40_rpt"/>
</dbReference>
<keyword evidence="1 3" id="KW-0853">WD repeat</keyword>
<dbReference type="InterPro" id="IPR015943">
    <property type="entry name" value="WD40/YVTN_repeat-like_dom_sf"/>
</dbReference>
<gene>
    <name evidence="4" type="ORF">EHUX00137_LOCUS31121</name>
</gene>
<dbReference type="AlphaFoldDB" id="A0A7S3T2I3"/>
<dbReference type="SUPFAM" id="SSF50998">
    <property type="entry name" value="Quinoprotein alcohol dehydrogenase-like"/>
    <property type="match status" value="1"/>
</dbReference>
<dbReference type="GO" id="GO:0051015">
    <property type="term" value="F:actin filament binding"/>
    <property type="evidence" value="ECO:0007669"/>
    <property type="project" value="TreeGrafter"/>
</dbReference>
<feature type="repeat" description="WD" evidence="3">
    <location>
        <begin position="522"/>
        <end position="556"/>
    </location>
</feature>
<dbReference type="Gene3D" id="2.130.10.10">
    <property type="entry name" value="YVTN repeat-like/Quinoprotein amine dehydrogenase"/>
    <property type="match status" value="2"/>
</dbReference>
<dbReference type="PROSITE" id="PS50082">
    <property type="entry name" value="WD_REPEATS_2"/>
    <property type="match status" value="5"/>
</dbReference>
<dbReference type="GO" id="GO:0030864">
    <property type="term" value="C:cortical actin cytoskeleton"/>
    <property type="evidence" value="ECO:0007669"/>
    <property type="project" value="TreeGrafter"/>
</dbReference>
<dbReference type="PROSITE" id="PS00678">
    <property type="entry name" value="WD_REPEATS_1"/>
    <property type="match status" value="1"/>
</dbReference>
<reference evidence="4" key="1">
    <citation type="submission" date="2021-01" db="EMBL/GenBank/DDBJ databases">
        <authorList>
            <person name="Corre E."/>
            <person name="Pelletier E."/>
            <person name="Niang G."/>
            <person name="Scheremetjew M."/>
            <person name="Finn R."/>
            <person name="Kale V."/>
            <person name="Holt S."/>
            <person name="Cochrane G."/>
            <person name="Meng A."/>
            <person name="Brown T."/>
            <person name="Cohen L."/>
        </authorList>
    </citation>
    <scope>NUCLEOTIDE SEQUENCE</scope>
    <source>
        <strain evidence="4">379</strain>
    </source>
</reference>
<feature type="repeat" description="WD" evidence="3">
    <location>
        <begin position="166"/>
        <end position="198"/>
    </location>
</feature>
<keyword evidence="2" id="KW-0677">Repeat</keyword>
<evidence type="ECO:0000256" key="3">
    <source>
        <dbReference type="PROSITE-ProRule" id="PRU00221"/>
    </source>
</evidence>
<dbReference type="InterPro" id="IPR011047">
    <property type="entry name" value="Quinoprotein_ADH-like_sf"/>
</dbReference>
<feature type="repeat" description="WD" evidence="3">
    <location>
        <begin position="429"/>
        <end position="470"/>
    </location>
</feature>
<protein>
    <recommendedName>
        <fullName evidence="5">Anaphase-promoting complex subunit 4 WD40 domain-containing protein</fullName>
    </recommendedName>
</protein>
<dbReference type="InterPro" id="IPR019775">
    <property type="entry name" value="WD40_repeat_CS"/>
</dbReference>
<dbReference type="Pfam" id="PF00400">
    <property type="entry name" value="WD40"/>
    <property type="match status" value="6"/>
</dbReference>
<organism evidence="4">
    <name type="scientific">Emiliania huxleyi</name>
    <name type="common">Coccolithophore</name>
    <name type="synonym">Pontosphaera huxleyi</name>
    <dbReference type="NCBI Taxonomy" id="2903"/>
    <lineage>
        <taxon>Eukaryota</taxon>
        <taxon>Haptista</taxon>
        <taxon>Haptophyta</taxon>
        <taxon>Prymnesiophyceae</taxon>
        <taxon>Isochrysidales</taxon>
        <taxon>Noelaerhabdaceae</taxon>
        <taxon>Emiliania</taxon>
    </lineage>
</organism>
<dbReference type="SMART" id="SM00320">
    <property type="entry name" value="WD40"/>
    <property type="match status" value="10"/>
</dbReference>
<evidence type="ECO:0000256" key="2">
    <source>
        <dbReference type="ARBA" id="ARBA00022737"/>
    </source>
</evidence>
<accession>A0A7S3T2I3</accession>
<dbReference type="PANTHER" id="PTHR19856">
    <property type="entry name" value="WD-REPEATCONTAINING PROTEIN WDR1"/>
    <property type="match status" value="1"/>
</dbReference>
<evidence type="ECO:0000313" key="4">
    <source>
        <dbReference type="EMBL" id="CAE0572013.1"/>
    </source>
</evidence>
<feature type="repeat" description="WD" evidence="3">
    <location>
        <begin position="71"/>
        <end position="104"/>
    </location>
</feature>
<dbReference type="PROSITE" id="PS50294">
    <property type="entry name" value="WD_REPEATS_REGION"/>
    <property type="match status" value="3"/>
</dbReference>
<evidence type="ECO:0008006" key="5">
    <source>
        <dbReference type="Google" id="ProtNLM"/>
    </source>
</evidence>
<feature type="repeat" description="WD" evidence="3">
    <location>
        <begin position="124"/>
        <end position="165"/>
    </location>
</feature>
<dbReference type="GO" id="GO:0030042">
    <property type="term" value="P:actin filament depolymerization"/>
    <property type="evidence" value="ECO:0007669"/>
    <property type="project" value="TreeGrafter"/>
</dbReference>
<name>A0A7S3T2I3_EMIHU</name>
<dbReference type="SUPFAM" id="SSF50960">
    <property type="entry name" value="TolB, C-terminal domain"/>
    <property type="match status" value="1"/>
</dbReference>
<evidence type="ECO:0000256" key="1">
    <source>
        <dbReference type="ARBA" id="ARBA00022574"/>
    </source>
</evidence>
<proteinExistence type="predicted"/>
<dbReference type="PANTHER" id="PTHR19856:SF0">
    <property type="entry name" value="WD REPEAT-CONTAINING PROTEIN 1"/>
    <property type="match status" value="1"/>
</dbReference>